<feature type="non-terminal residue" evidence="1">
    <location>
        <position position="1"/>
    </location>
</feature>
<sequence length="55" mass="6386">RSWDSKNDSTKCELQLQAAITSLAINREKHLLLACSRDDTLKLIELRENRVIQTF</sequence>
<reference evidence="1" key="1">
    <citation type="submission" date="2021-02" db="EMBL/GenBank/DDBJ databases">
        <authorList>
            <person name="Nowell W R."/>
        </authorList>
    </citation>
    <scope>NUCLEOTIDE SEQUENCE</scope>
</reference>
<evidence type="ECO:0000313" key="1">
    <source>
        <dbReference type="EMBL" id="CAF4375442.1"/>
    </source>
</evidence>
<accession>A0A820MQ19</accession>
<proteinExistence type="predicted"/>
<dbReference type="InterPro" id="IPR036322">
    <property type="entry name" value="WD40_repeat_dom_sf"/>
</dbReference>
<gene>
    <name evidence="1" type="ORF">OKA104_LOCUS50064</name>
</gene>
<feature type="non-terminal residue" evidence="1">
    <location>
        <position position="55"/>
    </location>
</feature>
<evidence type="ECO:0000313" key="2">
    <source>
        <dbReference type="Proteomes" id="UP000663881"/>
    </source>
</evidence>
<dbReference type="EMBL" id="CAJOAY010024515">
    <property type="protein sequence ID" value="CAF4375442.1"/>
    <property type="molecule type" value="Genomic_DNA"/>
</dbReference>
<dbReference type="InterPro" id="IPR015943">
    <property type="entry name" value="WD40/YVTN_repeat-like_dom_sf"/>
</dbReference>
<name>A0A820MQ19_9BILA</name>
<comment type="caution">
    <text evidence="1">The sequence shown here is derived from an EMBL/GenBank/DDBJ whole genome shotgun (WGS) entry which is preliminary data.</text>
</comment>
<dbReference type="SUPFAM" id="SSF50978">
    <property type="entry name" value="WD40 repeat-like"/>
    <property type="match status" value="1"/>
</dbReference>
<dbReference type="Proteomes" id="UP000663881">
    <property type="component" value="Unassembled WGS sequence"/>
</dbReference>
<organism evidence="1 2">
    <name type="scientific">Adineta steineri</name>
    <dbReference type="NCBI Taxonomy" id="433720"/>
    <lineage>
        <taxon>Eukaryota</taxon>
        <taxon>Metazoa</taxon>
        <taxon>Spiralia</taxon>
        <taxon>Gnathifera</taxon>
        <taxon>Rotifera</taxon>
        <taxon>Eurotatoria</taxon>
        <taxon>Bdelloidea</taxon>
        <taxon>Adinetida</taxon>
        <taxon>Adinetidae</taxon>
        <taxon>Adineta</taxon>
    </lineage>
</organism>
<protein>
    <submittedName>
        <fullName evidence="1">Uncharacterized protein</fullName>
    </submittedName>
</protein>
<dbReference type="Gene3D" id="2.130.10.10">
    <property type="entry name" value="YVTN repeat-like/Quinoprotein amine dehydrogenase"/>
    <property type="match status" value="1"/>
</dbReference>
<dbReference type="AlphaFoldDB" id="A0A820MQ19"/>